<accession>A0ABQ2KXH4</accession>
<sequence length="387" mass="42481">MKNRWSKWAAGLLAGSLLISPVSHAAPPEKASLILNGSNVNSGGLEIREGRAYMSLEAASELLGFLADYNRDSHTLTLLRPDTNLRMKVGSERAEIDGRKVKSSSAFAEDGEIYIPLRALSSALKTKAGWDNVSASATLQDPGRYRMDSSGGRTAWVSFATGEVYALESGVPKKLIGADVSDLEWGTVDMQNLGGDAYLLTVGREYGAAMQNVHNRYQFLVKDGIVQRQVHFRYSGLYVSSEMGPRDLSAQRTYLTDGNVVDVLGAGGSAAAVYDLEELTGQKGPFIVESVTTDYLLVRAFDTLQPTVIDLKTGEAVLLYKELPDEDEVRAWDAVTGNTGELLLLQSRLRFEERKDDRLIFTYKRIASGADFGREEKWVYELNGITN</sequence>
<evidence type="ECO:0000313" key="4">
    <source>
        <dbReference type="Proteomes" id="UP000606653"/>
    </source>
</evidence>
<comment type="caution">
    <text evidence="3">The sequence shown here is derived from an EMBL/GenBank/DDBJ whole genome shotgun (WGS) entry which is preliminary data.</text>
</comment>
<dbReference type="InterPro" id="IPR036582">
    <property type="entry name" value="Mao_N_sf"/>
</dbReference>
<feature type="signal peptide" evidence="1">
    <location>
        <begin position="1"/>
        <end position="25"/>
    </location>
</feature>
<evidence type="ECO:0000313" key="3">
    <source>
        <dbReference type="EMBL" id="GGN96254.1"/>
    </source>
</evidence>
<feature type="chain" id="PRO_5046377130" description="Copper amine oxidase-like N-terminal domain-containing protein" evidence="1">
    <location>
        <begin position="26"/>
        <end position="387"/>
    </location>
</feature>
<dbReference type="RefSeq" id="WP_018975616.1">
    <property type="nucleotide sequence ID" value="NZ_BMLN01000003.1"/>
</dbReference>
<proteinExistence type="predicted"/>
<dbReference type="Proteomes" id="UP000606653">
    <property type="component" value="Unassembled WGS sequence"/>
</dbReference>
<protein>
    <recommendedName>
        <fullName evidence="2">Copper amine oxidase-like N-terminal domain-containing protein</fullName>
    </recommendedName>
</protein>
<reference evidence="4" key="1">
    <citation type="journal article" date="2019" name="Int. J. Syst. Evol. Microbiol.">
        <title>The Global Catalogue of Microorganisms (GCM) 10K type strain sequencing project: providing services to taxonomists for standard genome sequencing and annotation.</title>
        <authorList>
            <consortium name="The Broad Institute Genomics Platform"/>
            <consortium name="The Broad Institute Genome Sequencing Center for Infectious Disease"/>
            <person name="Wu L."/>
            <person name="Ma J."/>
        </authorList>
    </citation>
    <scope>NUCLEOTIDE SEQUENCE [LARGE SCALE GENOMIC DNA]</scope>
    <source>
        <strain evidence="4">CGMCC 1.6964</strain>
    </source>
</reference>
<dbReference type="InterPro" id="IPR012854">
    <property type="entry name" value="Cu_amine_oxidase-like_N"/>
</dbReference>
<evidence type="ECO:0000259" key="2">
    <source>
        <dbReference type="Pfam" id="PF07833"/>
    </source>
</evidence>
<dbReference type="Pfam" id="PF07833">
    <property type="entry name" value="Cu_amine_oxidN1"/>
    <property type="match status" value="1"/>
</dbReference>
<feature type="domain" description="Copper amine oxidase-like N-terminal" evidence="2">
    <location>
        <begin position="36"/>
        <end position="134"/>
    </location>
</feature>
<dbReference type="EMBL" id="BMLN01000003">
    <property type="protein sequence ID" value="GGN96254.1"/>
    <property type="molecule type" value="Genomic_DNA"/>
</dbReference>
<keyword evidence="1" id="KW-0732">Signal</keyword>
<evidence type="ECO:0000256" key="1">
    <source>
        <dbReference type="SAM" id="SignalP"/>
    </source>
</evidence>
<keyword evidence="4" id="KW-1185">Reference proteome</keyword>
<dbReference type="Gene3D" id="3.30.457.10">
    <property type="entry name" value="Copper amine oxidase-like, N-terminal domain"/>
    <property type="match status" value="1"/>
</dbReference>
<name>A0ABQ2KXH4_9BACL</name>
<organism evidence="3 4">
    <name type="scientific">Saccharibacillus kuerlensis</name>
    <dbReference type="NCBI Taxonomy" id="459527"/>
    <lineage>
        <taxon>Bacteria</taxon>
        <taxon>Bacillati</taxon>
        <taxon>Bacillota</taxon>
        <taxon>Bacilli</taxon>
        <taxon>Bacillales</taxon>
        <taxon>Paenibacillaceae</taxon>
        <taxon>Saccharibacillus</taxon>
    </lineage>
</organism>
<gene>
    <name evidence="3" type="ORF">GCM10010969_13020</name>
</gene>
<dbReference type="SUPFAM" id="SSF55383">
    <property type="entry name" value="Copper amine oxidase, domain N"/>
    <property type="match status" value="1"/>
</dbReference>